<evidence type="ECO:0000313" key="2">
    <source>
        <dbReference type="WBParaSite" id="PDA_v2.g4599.t1"/>
    </source>
</evidence>
<protein>
    <submittedName>
        <fullName evidence="2">Uncharacterized protein</fullName>
    </submittedName>
</protein>
<organism evidence="1 2">
    <name type="scientific">Panagrolaimus davidi</name>
    <dbReference type="NCBI Taxonomy" id="227884"/>
    <lineage>
        <taxon>Eukaryota</taxon>
        <taxon>Metazoa</taxon>
        <taxon>Ecdysozoa</taxon>
        <taxon>Nematoda</taxon>
        <taxon>Chromadorea</taxon>
        <taxon>Rhabditida</taxon>
        <taxon>Tylenchina</taxon>
        <taxon>Panagrolaimomorpha</taxon>
        <taxon>Panagrolaimoidea</taxon>
        <taxon>Panagrolaimidae</taxon>
        <taxon>Panagrolaimus</taxon>
    </lineage>
</organism>
<proteinExistence type="predicted"/>
<evidence type="ECO:0000313" key="1">
    <source>
        <dbReference type="Proteomes" id="UP000887578"/>
    </source>
</evidence>
<name>A0A914QLP3_9BILA</name>
<dbReference type="AlphaFoldDB" id="A0A914QLP3"/>
<dbReference type="WBParaSite" id="PDA_v2.g4599.t1">
    <property type="protein sequence ID" value="PDA_v2.g4599.t1"/>
    <property type="gene ID" value="PDA_v2.g4599"/>
</dbReference>
<dbReference type="Proteomes" id="UP000887578">
    <property type="component" value="Unplaced"/>
</dbReference>
<sequence length="212" mass="23786">MITFDLEAEIFDPTSTSICIANPALQSLQHFWITDSLIHRGPVGILPLFSNCTIKKLELLDYILWGEFVSLTKAETIESLKIKGVFGDETLYASVEKVIACVPNATSIEISESFFTPTTLVSLGHKVKLSNFVLHNITSFEGWKMPIIDDFFGNNADFDCSVHFDVQLPPEDVTLPEVHEYNEAMANMADAYIIYIDRFLALTKAETLDLKN</sequence>
<accession>A0A914QLP3</accession>
<reference evidence="2" key="1">
    <citation type="submission" date="2022-11" db="UniProtKB">
        <authorList>
            <consortium name="WormBaseParasite"/>
        </authorList>
    </citation>
    <scope>IDENTIFICATION</scope>
</reference>
<keyword evidence="1" id="KW-1185">Reference proteome</keyword>